<evidence type="ECO:0000313" key="5">
    <source>
        <dbReference type="EMBL" id="MBA5639866.1"/>
    </source>
</evidence>
<gene>
    <name evidence="5" type="ORF">H3H37_22665</name>
</gene>
<feature type="transmembrane region" description="Helical" evidence="3">
    <location>
        <begin position="292"/>
        <end position="311"/>
    </location>
</feature>
<dbReference type="PROSITE" id="PS50887">
    <property type="entry name" value="GGDEF"/>
    <property type="match status" value="1"/>
</dbReference>
<dbReference type="GO" id="GO:1902201">
    <property type="term" value="P:negative regulation of bacterial-type flagellum-dependent cell motility"/>
    <property type="evidence" value="ECO:0007669"/>
    <property type="project" value="TreeGrafter"/>
</dbReference>
<dbReference type="PANTHER" id="PTHR45138">
    <property type="entry name" value="REGULATORY COMPONENTS OF SENSORY TRANSDUCTION SYSTEM"/>
    <property type="match status" value="1"/>
</dbReference>
<evidence type="ECO:0000256" key="3">
    <source>
        <dbReference type="SAM" id="Phobius"/>
    </source>
</evidence>
<dbReference type="InterPro" id="IPR000160">
    <property type="entry name" value="GGDEF_dom"/>
</dbReference>
<dbReference type="EMBL" id="JACEZT010000020">
    <property type="protein sequence ID" value="MBA5639866.1"/>
    <property type="molecule type" value="Genomic_DNA"/>
</dbReference>
<feature type="domain" description="GGDEF" evidence="4">
    <location>
        <begin position="425"/>
        <end position="556"/>
    </location>
</feature>
<dbReference type="FunFam" id="3.30.70.270:FF:000001">
    <property type="entry name" value="Diguanylate cyclase domain protein"/>
    <property type="match status" value="1"/>
</dbReference>
<evidence type="ECO:0000259" key="4">
    <source>
        <dbReference type="PROSITE" id="PS50887"/>
    </source>
</evidence>
<dbReference type="InterPro" id="IPR043128">
    <property type="entry name" value="Rev_trsase/Diguanyl_cyclase"/>
</dbReference>
<evidence type="ECO:0000256" key="2">
    <source>
        <dbReference type="ARBA" id="ARBA00034247"/>
    </source>
</evidence>
<dbReference type="Gene3D" id="3.30.70.270">
    <property type="match status" value="1"/>
</dbReference>
<dbReference type="Gene3D" id="6.10.340.10">
    <property type="match status" value="1"/>
</dbReference>
<dbReference type="PANTHER" id="PTHR45138:SF9">
    <property type="entry name" value="DIGUANYLATE CYCLASE DGCM-RELATED"/>
    <property type="match status" value="1"/>
</dbReference>
<dbReference type="GO" id="GO:0005886">
    <property type="term" value="C:plasma membrane"/>
    <property type="evidence" value="ECO:0007669"/>
    <property type="project" value="TreeGrafter"/>
</dbReference>
<proteinExistence type="predicted"/>
<protein>
    <recommendedName>
        <fullName evidence="1">diguanylate cyclase</fullName>
        <ecNumber evidence="1">2.7.7.65</ecNumber>
    </recommendedName>
</protein>
<dbReference type="SUPFAM" id="SSF55073">
    <property type="entry name" value="Nucleotide cyclase"/>
    <property type="match status" value="1"/>
</dbReference>
<dbReference type="Gene3D" id="3.30.450.20">
    <property type="entry name" value="PAS domain"/>
    <property type="match status" value="1"/>
</dbReference>
<dbReference type="InterPro" id="IPR050469">
    <property type="entry name" value="Diguanylate_Cyclase"/>
</dbReference>
<dbReference type="GO" id="GO:0043709">
    <property type="term" value="P:cell adhesion involved in single-species biofilm formation"/>
    <property type="evidence" value="ECO:0007669"/>
    <property type="project" value="TreeGrafter"/>
</dbReference>
<dbReference type="Proteomes" id="UP000534388">
    <property type="component" value="Unassembled WGS sequence"/>
</dbReference>
<dbReference type="InterPro" id="IPR029787">
    <property type="entry name" value="Nucleotide_cyclase"/>
</dbReference>
<dbReference type="CDD" id="cd01949">
    <property type="entry name" value="GGDEF"/>
    <property type="match status" value="1"/>
</dbReference>
<comment type="caution">
    <text evidence="5">The sequence shown here is derived from an EMBL/GenBank/DDBJ whole genome shotgun (WGS) entry which is preliminary data.</text>
</comment>
<reference evidence="5 6" key="1">
    <citation type="submission" date="2020-07" db="EMBL/GenBank/DDBJ databases">
        <title>Novel species isolated from subtropical streams in China.</title>
        <authorList>
            <person name="Lu H."/>
        </authorList>
    </citation>
    <scope>NUCLEOTIDE SEQUENCE [LARGE SCALE GENOMIC DNA]</scope>
    <source>
        <strain evidence="5 6">LX20W</strain>
    </source>
</reference>
<dbReference type="RefSeq" id="WP_182166789.1">
    <property type="nucleotide sequence ID" value="NZ_JACEZT010000020.1"/>
</dbReference>
<dbReference type="NCBIfam" id="TIGR00254">
    <property type="entry name" value="GGDEF"/>
    <property type="match status" value="1"/>
</dbReference>
<keyword evidence="3" id="KW-1133">Transmembrane helix</keyword>
<keyword evidence="3" id="KW-0812">Transmembrane</keyword>
<sequence length="560" mass="61976">MFKHLSFRARMACAFGLLTFLVLLVASVAWGSWTIHLLESQVRDELQARVHAASELIAEGLRDRSSEITDLSRMPDMLLNGAPEPDLQERLDAKRALKMEYAWLGVASTDGHVLAATRQMLVGKDVSQHDWFKFGKTSTWIGDVHEAVLLSRLMPRNQESEPLRFIDIAAPVRDTTGAIRGVLCAHVHWSWITRLAESILQADAESRQLRIYIMDRHGVTLYPFAETGATSLRLQANISNSVGELMWADGKRYVTGQAALRESENQHLGWRIVLRQPVDVAYAPLRAFVKEMAAITFIVALLAAWLAYWIASYLNTPIAILATAVDRLGGENAHVMIAAHLPPELQRLADAIQAASVNLTASRRDLLEANELLEQRVHERTRALALANEALTRQAMTDGLTRVANRRAFDQKLTEVHALSARTGVAYGLLVIDTDLFKRVNDQYGHQIGDSVLVAVAEQLVGSLRATDFVARYGGEEFVVLLYSVKTAEELLAVAEKLRCAIEQFTFDPVGRVTISLGGCLVQGASADLRQVIQLADGALYEAKRQGRNRCVIAASPTSW</sequence>
<dbReference type="SMART" id="SM00267">
    <property type="entry name" value="GGDEF"/>
    <property type="match status" value="1"/>
</dbReference>
<evidence type="ECO:0000313" key="6">
    <source>
        <dbReference type="Proteomes" id="UP000534388"/>
    </source>
</evidence>
<accession>A0A7W2IDS2</accession>
<dbReference type="AlphaFoldDB" id="A0A7W2IDS2"/>
<keyword evidence="6" id="KW-1185">Reference proteome</keyword>
<name>A0A7W2IDS2_9BURK</name>
<dbReference type="Pfam" id="PF00990">
    <property type="entry name" value="GGDEF"/>
    <property type="match status" value="1"/>
</dbReference>
<dbReference type="EC" id="2.7.7.65" evidence="1"/>
<dbReference type="GO" id="GO:0052621">
    <property type="term" value="F:diguanylate cyclase activity"/>
    <property type="evidence" value="ECO:0007669"/>
    <property type="project" value="UniProtKB-EC"/>
</dbReference>
<evidence type="ECO:0000256" key="1">
    <source>
        <dbReference type="ARBA" id="ARBA00012528"/>
    </source>
</evidence>
<organism evidence="5 6">
    <name type="scientific">Rugamonas brunnea</name>
    <dbReference type="NCBI Taxonomy" id="2758569"/>
    <lineage>
        <taxon>Bacteria</taxon>
        <taxon>Pseudomonadati</taxon>
        <taxon>Pseudomonadota</taxon>
        <taxon>Betaproteobacteria</taxon>
        <taxon>Burkholderiales</taxon>
        <taxon>Oxalobacteraceae</taxon>
        <taxon>Telluria group</taxon>
        <taxon>Rugamonas</taxon>
    </lineage>
</organism>
<comment type="catalytic activity">
    <reaction evidence="2">
        <text>2 GTP = 3',3'-c-di-GMP + 2 diphosphate</text>
        <dbReference type="Rhea" id="RHEA:24898"/>
        <dbReference type="ChEBI" id="CHEBI:33019"/>
        <dbReference type="ChEBI" id="CHEBI:37565"/>
        <dbReference type="ChEBI" id="CHEBI:58805"/>
        <dbReference type="EC" id="2.7.7.65"/>
    </reaction>
</comment>
<keyword evidence="3" id="KW-0472">Membrane</keyword>